<dbReference type="EMBL" id="CAJPDQ010000030">
    <property type="protein sequence ID" value="CAF9928547.1"/>
    <property type="molecule type" value="Genomic_DNA"/>
</dbReference>
<evidence type="ECO:0000313" key="2">
    <source>
        <dbReference type="EMBL" id="CAF9928547.1"/>
    </source>
</evidence>
<name>A0A8H3FT09_9LECA</name>
<sequence>MFPQNDTLNSIQNSTINITQLMTTTTTTNRRSRFLNPGQANPAQEDEDIYVSLQVLQAQLNTRSAPPGSQELLERVLSKVEKLQTTVNAFSDNYDFVRKDSYNDRISKTNQGHYLALQHDSMNQQNHPKIQQNRHEAQESALKNTIAEKDTQLNRIHTKHEAAQKEIVELQNELQVTKTRSNELHENAILELRQQVERLEFQISQHDTLQQQIEALSIKVDQHNQYGEQILELQQRVDGFESIQQEKIDLDDKYRFEQNENNQLLRRNWALEAENNKLKNAIAKMIHEREEQDIDTILFPLETDAMSNVRAMLEKEQMGKTGHASRD</sequence>
<reference evidence="2" key="1">
    <citation type="submission" date="2021-03" db="EMBL/GenBank/DDBJ databases">
        <authorList>
            <person name="Tagirdzhanova G."/>
        </authorList>
    </citation>
    <scope>NUCLEOTIDE SEQUENCE</scope>
</reference>
<evidence type="ECO:0000256" key="1">
    <source>
        <dbReference type="SAM" id="Coils"/>
    </source>
</evidence>
<protein>
    <submittedName>
        <fullName evidence="2">Uncharacterized protein</fullName>
    </submittedName>
</protein>
<organism evidence="2 3">
    <name type="scientific">Gomphillus americanus</name>
    <dbReference type="NCBI Taxonomy" id="1940652"/>
    <lineage>
        <taxon>Eukaryota</taxon>
        <taxon>Fungi</taxon>
        <taxon>Dikarya</taxon>
        <taxon>Ascomycota</taxon>
        <taxon>Pezizomycotina</taxon>
        <taxon>Lecanoromycetes</taxon>
        <taxon>OSLEUM clade</taxon>
        <taxon>Ostropomycetidae</taxon>
        <taxon>Ostropales</taxon>
        <taxon>Graphidaceae</taxon>
        <taxon>Gomphilloideae</taxon>
        <taxon>Gomphillus</taxon>
    </lineage>
</organism>
<proteinExistence type="predicted"/>
<gene>
    <name evidence="2" type="ORF">GOMPHAMPRED_005162</name>
</gene>
<feature type="coiled-coil region" evidence="1">
    <location>
        <begin position="254"/>
        <end position="291"/>
    </location>
</feature>
<dbReference type="Proteomes" id="UP000664169">
    <property type="component" value="Unassembled WGS sequence"/>
</dbReference>
<keyword evidence="1" id="KW-0175">Coiled coil</keyword>
<accession>A0A8H3FT09</accession>
<comment type="caution">
    <text evidence="2">The sequence shown here is derived from an EMBL/GenBank/DDBJ whole genome shotgun (WGS) entry which is preliminary data.</text>
</comment>
<dbReference type="AlphaFoldDB" id="A0A8H3FT09"/>
<evidence type="ECO:0000313" key="3">
    <source>
        <dbReference type="Proteomes" id="UP000664169"/>
    </source>
</evidence>
<feature type="coiled-coil region" evidence="1">
    <location>
        <begin position="153"/>
        <end position="202"/>
    </location>
</feature>
<keyword evidence="3" id="KW-1185">Reference proteome</keyword>